<protein>
    <submittedName>
        <fullName evidence="1">Uncharacterized protein</fullName>
    </submittedName>
</protein>
<gene>
    <name evidence="1" type="ORF">METZ01_LOCUS512517</name>
</gene>
<proteinExistence type="predicted"/>
<accession>A0A383ET98</accession>
<reference evidence="1" key="1">
    <citation type="submission" date="2018-05" db="EMBL/GenBank/DDBJ databases">
        <authorList>
            <person name="Lanie J.A."/>
            <person name="Ng W.-L."/>
            <person name="Kazmierczak K.M."/>
            <person name="Andrzejewski T.M."/>
            <person name="Davidsen T.M."/>
            <person name="Wayne K.J."/>
            <person name="Tettelin H."/>
            <person name="Glass J.I."/>
            <person name="Rusch D."/>
            <person name="Podicherti R."/>
            <person name="Tsui H.-C.T."/>
            <person name="Winkler M.E."/>
        </authorList>
    </citation>
    <scope>NUCLEOTIDE SEQUENCE</scope>
</reference>
<dbReference type="AlphaFoldDB" id="A0A383ET98"/>
<name>A0A383ET98_9ZZZZ</name>
<dbReference type="EMBL" id="UINC01228376">
    <property type="protein sequence ID" value="SVE59663.1"/>
    <property type="molecule type" value="Genomic_DNA"/>
</dbReference>
<organism evidence="1">
    <name type="scientific">marine metagenome</name>
    <dbReference type="NCBI Taxonomy" id="408172"/>
    <lineage>
        <taxon>unclassified sequences</taxon>
        <taxon>metagenomes</taxon>
        <taxon>ecological metagenomes</taxon>
    </lineage>
</organism>
<feature type="non-terminal residue" evidence="1">
    <location>
        <position position="23"/>
    </location>
</feature>
<sequence length="23" mass="2641">MTSWESEDWNGVIEIGDYVLISP</sequence>
<evidence type="ECO:0000313" key="1">
    <source>
        <dbReference type="EMBL" id="SVE59663.1"/>
    </source>
</evidence>